<comment type="similarity">
    <text evidence="1">Belongs to the peptidase M20 family.</text>
</comment>
<dbReference type="EMBL" id="CP094348">
    <property type="protein sequence ID" value="UOB19595.1"/>
    <property type="molecule type" value="Genomic_DNA"/>
</dbReference>
<dbReference type="RefSeq" id="WP_243365006.1">
    <property type="nucleotide sequence ID" value="NZ_CP094348.1"/>
</dbReference>
<dbReference type="InterPro" id="IPR017439">
    <property type="entry name" value="Amidohydrolase"/>
</dbReference>
<dbReference type="PANTHER" id="PTHR11014:SF63">
    <property type="entry name" value="METALLOPEPTIDASE, PUTATIVE (AFU_ORTHOLOGUE AFUA_6G09600)-RELATED"/>
    <property type="match status" value="1"/>
</dbReference>
<dbReference type="Pfam" id="PF01546">
    <property type="entry name" value="Peptidase_M20"/>
    <property type="match status" value="1"/>
</dbReference>
<dbReference type="SUPFAM" id="SSF53187">
    <property type="entry name" value="Zn-dependent exopeptidases"/>
    <property type="match status" value="1"/>
</dbReference>
<evidence type="ECO:0000313" key="3">
    <source>
        <dbReference type="EMBL" id="UOB19595.1"/>
    </source>
</evidence>
<dbReference type="Pfam" id="PF07687">
    <property type="entry name" value="M20_dimer"/>
    <property type="match status" value="1"/>
</dbReference>
<dbReference type="Gene3D" id="3.40.630.10">
    <property type="entry name" value="Zn peptidases"/>
    <property type="match status" value="1"/>
</dbReference>
<dbReference type="PIRSF" id="PIRSF005962">
    <property type="entry name" value="Pept_M20D_amidohydro"/>
    <property type="match status" value="1"/>
</dbReference>
<dbReference type="PANTHER" id="PTHR11014">
    <property type="entry name" value="PEPTIDASE M20 FAMILY MEMBER"/>
    <property type="match status" value="1"/>
</dbReference>
<reference evidence="3" key="1">
    <citation type="submission" date="2022-03" db="EMBL/GenBank/DDBJ databases">
        <authorList>
            <person name="Vrbovska V."/>
            <person name="Kovarovic V."/>
            <person name="Botka T."/>
            <person name="Pantucek R."/>
        </authorList>
    </citation>
    <scope>NUCLEOTIDE SEQUENCE</scope>
    <source>
        <strain evidence="3">CCM 2609</strain>
    </source>
</reference>
<dbReference type="InterPro" id="IPR002933">
    <property type="entry name" value="Peptidase_M20"/>
</dbReference>
<evidence type="ECO:0000256" key="1">
    <source>
        <dbReference type="ARBA" id="ARBA00006153"/>
    </source>
</evidence>
<feature type="domain" description="Peptidase M20 dimerisation" evidence="2">
    <location>
        <begin position="177"/>
        <end position="270"/>
    </location>
</feature>
<evidence type="ECO:0000313" key="4">
    <source>
        <dbReference type="Proteomes" id="UP000830343"/>
    </source>
</evidence>
<gene>
    <name evidence="3" type="ORF">MRZ06_05930</name>
</gene>
<accession>A0ABY3ZRT1</accession>
<dbReference type="Gene3D" id="3.30.70.360">
    <property type="match status" value="1"/>
</dbReference>
<protein>
    <submittedName>
        <fullName evidence="3">Amidohydrolase</fullName>
    </submittedName>
</protein>
<organism evidence="3 4">
    <name type="scientific">Macrococcus armenti</name>
    <dbReference type="NCBI Taxonomy" id="2875764"/>
    <lineage>
        <taxon>Bacteria</taxon>
        <taxon>Bacillati</taxon>
        <taxon>Bacillota</taxon>
        <taxon>Bacilli</taxon>
        <taxon>Bacillales</taxon>
        <taxon>Staphylococcaceae</taxon>
        <taxon>Macrococcus</taxon>
    </lineage>
</organism>
<dbReference type="NCBIfam" id="TIGR01891">
    <property type="entry name" value="amidohydrolases"/>
    <property type="match status" value="1"/>
</dbReference>
<name>A0ABY3ZRT1_9STAP</name>
<sequence length="379" mass="42857">MELEYVTNIRRTLHENPEIGLKEHKTTALIKYELDKLGVQYDSPLNTGCIAYIEGRSQSAIAFRADIDALPIQEENDVPYRSKISGLMHACGHDGHTSMLLALIKRIKQAHEITPIRSTVYFIFQPSEESNAGANILLSSYEFRIKPEYIFGLHLQPEEEEGILLSKPGPITASATEYRYFIEGTTSHVANKHEGASAAEALTIVLNQLTHIQHYHLPGLDANIIHIGKLYAGEAINTVPSNGYLEGTIRTFKIDNLETIKLKMQQIAKYASQLTDNKITVQFSEGYPPTVNHEDAYSFMINAINKNIIQYNEIKVPYLFGEDFSFYGNFAPSCFLFLGCKNKQHITGLHTSTFDFDEKALLYGIDVMHQIFKRFEVEQ</sequence>
<dbReference type="SUPFAM" id="SSF55031">
    <property type="entry name" value="Bacterial exopeptidase dimerisation domain"/>
    <property type="match status" value="1"/>
</dbReference>
<proteinExistence type="inferred from homology"/>
<evidence type="ECO:0000259" key="2">
    <source>
        <dbReference type="Pfam" id="PF07687"/>
    </source>
</evidence>
<dbReference type="InterPro" id="IPR036264">
    <property type="entry name" value="Bact_exopeptidase_dim_dom"/>
</dbReference>
<dbReference type="InterPro" id="IPR011650">
    <property type="entry name" value="Peptidase_M20_dimer"/>
</dbReference>
<dbReference type="Proteomes" id="UP000830343">
    <property type="component" value="Chromosome"/>
</dbReference>
<keyword evidence="4" id="KW-1185">Reference proteome</keyword>
<reference evidence="3" key="2">
    <citation type="submission" date="2022-04" db="EMBL/GenBank/DDBJ databases">
        <title>Antimicrobial genetic elements in methicillin-resistant Macrococcus armenti.</title>
        <authorList>
            <person name="Keller J.E."/>
            <person name="Schwendener S."/>
            <person name="Pantucek R."/>
            <person name="Perreten V."/>
        </authorList>
    </citation>
    <scope>NUCLEOTIDE SEQUENCE</scope>
    <source>
        <strain evidence="3">CCM 2609</strain>
    </source>
</reference>